<dbReference type="Gene3D" id="3.40.710.10">
    <property type="entry name" value="DD-peptidase/beta-lactamase superfamily"/>
    <property type="match status" value="1"/>
</dbReference>
<evidence type="ECO:0000256" key="1">
    <source>
        <dbReference type="ARBA" id="ARBA00011076"/>
    </source>
</evidence>
<organism evidence="12">
    <name type="scientific">Kribbella sp. HUAS MG21</name>
    <dbReference type="NCBI Taxonomy" id="3160966"/>
    <lineage>
        <taxon>Bacteria</taxon>
        <taxon>Bacillati</taxon>
        <taxon>Actinomycetota</taxon>
        <taxon>Actinomycetes</taxon>
        <taxon>Propionibacteriales</taxon>
        <taxon>Kribbellaceae</taxon>
        <taxon>Kribbella</taxon>
    </lineage>
</organism>
<keyword evidence="9" id="KW-0007">Acetylation</keyword>
<feature type="binding site" evidence="9">
    <location>
        <position position="342"/>
    </location>
    <ligand>
        <name>substrate</name>
    </ligand>
</feature>
<dbReference type="PANTHER" id="PTHR12544:SF29">
    <property type="entry name" value="GLUTAMINASE"/>
    <property type="match status" value="1"/>
</dbReference>
<dbReference type="HAMAP" id="MF_00313">
    <property type="entry name" value="Glutaminase"/>
    <property type="match status" value="1"/>
</dbReference>
<dbReference type="GO" id="GO:0004359">
    <property type="term" value="F:glutaminase activity"/>
    <property type="evidence" value="ECO:0007669"/>
    <property type="project" value="UniProtKB-UniRule"/>
</dbReference>
<feature type="binding site" evidence="9">
    <location>
        <position position="360"/>
    </location>
    <ligand>
        <name>substrate</name>
    </ligand>
</feature>
<evidence type="ECO:0000256" key="2">
    <source>
        <dbReference type="ARBA" id="ARBA00011881"/>
    </source>
</evidence>
<dbReference type="EC" id="3.5.1.2" evidence="3 9"/>
<dbReference type="GO" id="GO:0006537">
    <property type="term" value="P:glutamate biosynthetic process"/>
    <property type="evidence" value="ECO:0007669"/>
    <property type="project" value="TreeGrafter"/>
</dbReference>
<dbReference type="PANTHER" id="PTHR12544">
    <property type="entry name" value="GLUTAMINASE"/>
    <property type="match status" value="1"/>
</dbReference>
<name>A0AAU7T3Z7_9ACTN</name>
<feature type="binding site" evidence="9">
    <location>
        <position position="262"/>
    </location>
    <ligand>
        <name>substrate</name>
    </ligand>
</feature>
<dbReference type="Pfam" id="PF04960">
    <property type="entry name" value="Glutaminase"/>
    <property type="match status" value="1"/>
</dbReference>
<dbReference type="NCBIfam" id="TIGR03814">
    <property type="entry name" value="Gln_ase"/>
    <property type="match status" value="1"/>
</dbReference>
<comment type="subunit">
    <text evidence="2 9">Homotetramer.</text>
</comment>
<accession>A0AAU7T3Z7</accession>
<keyword evidence="6" id="KW-0040">ANK repeat</keyword>
<feature type="binding site" evidence="9">
    <location>
        <position position="159"/>
    </location>
    <ligand>
        <name>substrate</name>
    </ligand>
</feature>
<evidence type="ECO:0000313" key="12">
    <source>
        <dbReference type="EMBL" id="XBV21586.1"/>
    </source>
</evidence>
<keyword evidence="5 9" id="KW-0378">Hydrolase</keyword>
<evidence type="ECO:0000256" key="5">
    <source>
        <dbReference type="ARBA" id="ARBA00022801"/>
    </source>
</evidence>
<evidence type="ECO:0000256" key="6">
    <source>
        <dbReference type="ARBA" id="ARBA00023043"/>
    </source>
</evidence>
<dbReference type="Pfam" id="PF17959">
    <property type="entry name" value="EF-hand_14"/>
    <property type="match status" value="1"/>
</dbReference>
<feature type="compositionally biased region" description="Basic and acidic residues" evidence="10">
    <location>
        <begin position="454"/>
        <end position="468"/>
    </location>
</feature>
<dbReference type="AlphaFoldDB" id="A0AAU7T3Z7"/>
<feature type="region of interest" description="Disordered" evidence="10">
    <location>
        <begin position="433"/>
        <end position="481"/>
    </location>
</feature>
<feature type="binding site" evidence="9">
    <location>
        <position position="290"/>
    </location>
    <ligand>
        <name>substrate</name>
    </ligand>
</feature>
<dbReference type="FunFam" id="3.40.710.10:FF:000005">
    <property type="entry name" value="Glutaminase"/>
    <property type="match status" value="1"/>
</dbReference>
<evidence type="ECO:0000256" key="8">
    <source>
        <dbReference type="ARBA" id="ARBA00070405"/>
    </source>
</evidence>
<dbReference type="SUPFAM" id="SSF56601">
    <property type="entry name" value="beta-lactamase/transpeptidase-like"/>
    <property type="match status" value="1"/>
</dbReference>
<keyword evidence="4" id="KW-0677">Repeat</keyword>
<dbReference type="InterPro" id="IPR041541">
    <property type="entry name" value="Glutaminase_EF-hand"/>
</dbReference>
<comment type="catalytic activity">
    <reaction evidence="7 9">
        <text>L-glutamine + H2O = L-glutamate + NH4(+)</text>
        <dbReference type="Rhea" id="RHEA:15889"/>
        <dbReference type="ChEBI" id="CHEBI:15377"/>
        <dbReference type="ChEBI" id="CHEBI:28938"/>
        <dbReference type="ChEBI" id="CHEBI:29985"/>
        <dbReference type="ChEBI" id="CHEBI:58359"/>
        <dbReference type="EC" id="3.5.1.2"/>
    </reaction>
</comment>
<evidence type="ECO:0000256" key="4">
    <source>
        <dbReference type="ARBA" id="ARBA00022737"/>
    </source>
</evidence>
<evidence type="ECO:0000256" key="10">
    <source>
        <dbReference type="SAM" id="MobiDB-lite"/>
    </source>
</evidence>
<dbReference type="InterPro" id="IPR012338">
    <property type="entry name" value="Beta-lactam/transpept-like"/>
</dbReference>
<comment type="similarity">
    <text evidence="1 9">Belongs to the glutaminase family.</text>
</comment>
<feature type="domain" description="Glutaminase EF-hand" evidence="11">
    <location>
        <begin position="10"/>
        <end position="93"/>
    </location>
</feature>
<evidence type="ECO:0000256" key="3">
    <source>
        <dbReference type="ARBA" id="ARBA00012918"/>
    </source>
</evidence>
<dbReference type="EMBL" id="CP158165">
    <property type="protein sequence ID" value="XBV21586.1"/>
    <property type="molecule type" value="Genomic_DNA"/>
</dbReference>
<evidence type="ECO:0000256" key="7">
    <source>
        <dbReference type="ARBA" id="ARBA00049534"/>
    </source>
</evidence>
<feature type="compositionally biased region" description="Low complexity" evidence="10">
    <location>
        <begin position="433"/>
        <end position="444"/>
    </location>
</feature>
<evidence type="ECO:0000259" key="11">
    <source>
        <dbReference type="Pfam" id="PF17959"/>
    </source>
</evidence>
<dbReference type="InterPro" id="IPR015868">
    <property type="entry name" value="Glutaminase"/>
</dbReference>
<evidence type="ECO:0000256" key="9">
    <source>
        <dbReference type="HAMAP-Rule" id="MF_00313"/>
    </source>
</evidence>
<sequence>MDKSGLLRSFAALDKDGDTRIWAWELLSALGRAGIQPDDPRVRAAFADVRGADGRPVGIDSRPVQLDIDQYVGIAQHGDGVVYRALNGELAVPPDEFRDLVRGVEAIYADVLPNRDGHVADYIPTLRDADPERFGIAICTADGQTFAIGDADLGFSVQSTSKPFSYAMALEQLGPTEVHQWVGQEQSGGTFNDYRLSLGEGRRPHNPMINAGAMATLALVDHGKETSDRFRTVRDTWTRMMGRAPGFDQETYLAEKATGDGNRGLASLMKAADMLKASGEDGAAKTADFYFQVCSLEVDAQRLAAAGATLANGGVAPYSGERVFSQETAGRVLSVMGHSGMYNDSGKFSDQVGLPAKSGVSGNVMLVVPSKRLAVVVFSPRLDAAGNSVRGVEVCKRLVNDFGLHPYRGLGTERTRHLTGALNQADRRAEAASAADRALAGVARPGSAAPTQRPTEETAGRDAGERPASRPARNSPSAQQL</sequence>
<feature type="binding site" evidence="9">
    <location>
        <position position="255"/>
    </location>
    <ligand>
        <name>substrate</name>
    </ligand>
</feature>
<reference evidence="12" key="1">
    <citation type="submission" date="2024-06" db="EMBL/GenBank/DDBJ databases">
        <title>Kribbella sp. strain HUAS MG21 genome sequences.</title>
        <authorList>
            <person name="Mo P."/>
        </authorList>
    </citation>
    <scope>NUCLEOTIDE SEQUENCE</scope>
    <source>
        <strain evidence="12">HUAS MG21</strain>
    </source>
</reference>
<feature type="compositionally biased region" description="Polar residues" evidence="10">
    <location>
        <begin position="472"/>
        <end position="481"/>
    </location>
</feature>
<dbReference type="GO" id="GO:0006543">
    <property type="term" value="P:L-glutamine catabolic process"/>
    <property type="evidence" value="ECO:0007669"/>
    <property type="project" value="TreeGrafter"/>
</dbReference>
<proteinExistence type="inferred from homology"/>
<gene>
    <name evidence="9 12" type="primary">glsA</name>
    <name evidence="12" type="ORF">ABN611_23800</name>
</gene>
<dbReference type="RefSeq" id="WP_350274445.1">
    <property type="nucleotide sequence ID" value="NZ_CP158165.1"/>
</dbReference>
<protein>
    <recommendedName>
        <fullName evidence="8 9">Glutaminase</fullName>
        <ecNumber evidence="3 9">3.5.1.2</ecNumber>
    </recommendedName>
</protein>
<feature type="binding site" evidence="9">
    <location>
        <position position="210"/>
    </location>
    <ligand>
        <name>substrate</name>
    </ligand>
</feature>